<gene>
    <name evidence="1" type="ORF">COMA1_20294</name>
</gene>
<dbReference type="EMBL" id="CZQA01000008">
    <property type="protein sequence ID" value="CUS35466.1"/>
    <property type="molecule type" value="Genomic_DNA"/>
</dbReference>
<dbReference type="STRING" id="1742972.COMA1_20294"/>
<proteinExistence type="predicted"/>
<dbReference type="AlphaFoldDB" id="A0A0S4LFH2"/>
<evidence type="ECO:0000313" key="1">
    <source>
        <dbReference type="EMBL" id="CUS35466.1"/>
    </source>
</evidence>
<evidence type="ECO:0000313" key="2">
    <source>
        <dbReference type="Proteomes" id="UP000199032"/>
    </source>
</evidence>
<keyword evidence="2" id="KW-1185">Reference proteome</keyword>
<sequence>MVRIAVAHYHRFRLGRQLADTVAEQLCCITGMTQSGVLFYPFHLCHERTLQWLLERYPQVHFRDYMAIQVSPFCGTTAFPERMGDAFPDLLASQRLVQGYNVSGPLTPDTCIAVDRDLTDSTWRGLFHRALVENRRFQRGLFDGTDITGRHNDGHAEQPLMVRLKDVSFETTPFTVAGIRQLSRRRLIGREADLFDYGLALLKTSASQVYTIQLATAGQLAVATDSRAHFTLLTRLIERMGVTIENGLVEQGMS</sequence>
<organism evidence="1 2">
    <name type="scientific">Candidatus Nitrospira nitrosa</name>
    <dbReference type="NCBI Taxonomy" id="1742972"/>
    <lineage>
        <taxon>Bacteria</taxon>
        <taxon>Pseudomonadati</taxon>
        <taxon>Nitrospirota</taxon>
        <taxon>Nitrospiria</taxon>
        <taxon>Nitrospirales</taxon>
        <taxon>Nitrospiraceae</taxon>
        <taxon>Nitrospira</taxon>
    </lineage>
</organism>
<protein>
    <submittedName>
        <fullName evidence="1">Uncharacterized protein</fullName>
    </submittedName>
</protein>
<name>A0A0S4LFH2_9BACT</name>
<dbReference type="Proteomes" id="UP000199032">
    <property type="component" value="Unassembled WGS sequence"/>
</dbReference>
<accession>A0A0S4LFH2</accession>
<reference evidence="1 2" key="1">
    <citation type="submission" date="2015-10" db="EMBL/GenBank/DDBJ databases">
        <authorList>
            <person name="Gilbert D.G."/>
        </authorList>
    </citation>
    <scope>NUCLEOTIDE SEQUENCE [LARGE SCALE GENOMIC DNA]</scope>
    <source>
        <strain evidence="1">COMA1</strain>
    </source>
</reference>